<name>A0A8D7FPS4_MUSAM</name>
<feature type="compositionally biased region" description="Basic and acidic residues" evidence="1">
    <location>
        <begin position="338"/>
        <end position="350"/>
    </location>
</feature>
<evidence type="ECO:0000259" key="3">
    <source>
        <dbReference type="Pfam" id="PF05922"/>
    </source>
</evidence>
<evidence type="ECO:0000256" key="2">
    <source>
        <dbReference type="SAM" id="SignalP"/>
    </source>
</evidence>
<feature type="domain" description="Inhibitor I9" evidence="3">
    <location>
        <begin position="37"/>
        <end position="123"/>
    </location>
</feature>
<keyword evidence="2" id="KW-0732">Signal</keyword>
<dbReference type="AlphaFoldDB" id="A0A8D7FPS4"/>
<accession>A0A8D7FPS4</accession>
<feature type="region of interest" description="Disordered" evidence="1">
    <location>
        <begin position="297"/>
        <end position="370"/>
    </location>
</feature>
<feature type="chain" id="PRO_5034848598" evidence="2">
    <location>
        <begin position="24"/>
        <end position="430"/>
    </location>
</feature>
<dbReference type="EMBL" id="HG996467">
    <property type="protein sequence ID" value="CAG1861044.1"/>
    <property type="molecule type" value="Genomic_DNA"/>
</dbReference>
<protein>
    <submittedName>
        <fullName evidence="4">(wild Malaysian banana) hypothetical protein</fullName>
    </submittedName>
</protein>
<feature type="signal peptide" evidence="2">
    <location>
        <begin position="1"/>
        <end position="23"/>
    </location>
</feature>
<dbReference type="InterPro" id="IPR010259">
    <property type="entry name" value="S8pro/Inhibitor_I9"/>
</dbReference>
<gene>
    <name evidence="4" type="ORF">GSMUA_59380.1</name>
</gene>
<feature type="compositionally biased region" description="Basic residues" evidence="1">
    <location>
        <begin position="158"/>
        <end position="168"/>
    </location>
</feature>
<dbReference type="Pfam" id="PF05922">
    <property type="entry name" value="Inhibitor_I9"/>
    <property type="match status" value="1"/>
</dbReference>
<dbReference type="FunFam" id="3.30.70.80:FF:000003">
    <property type="entry name" value="Subtilisin-like protease SBT1.9"/>
    <property type="match status" value="1"/>
</dbReference>
<feature type="compositionally biased region" description="Basic residues" evidence="1">
    <location>
        <begin position="297"/>
        <end position="308"/>
    </location>
</feature>
<proteinExistence type="predicted"/>
<evidence type="ECO:0000313" key="4">
    <source>
        <dbReference type="EMBL" id="CAG1861044.1"/>
    </source>
</evidence>
<reference evidence="4" key="1">
    <citation type="submission" date="2021-03" db="EMBL/GenBank/DDBJ databases">
        <authorList>
            <consortium name="Genoscope - CEA"/>
            <person name="William W."/>
        </authorList>
    </citation>
    <scope>NUCLEOTIDE SEQUENCE</scope>
    <source>
        <strain evidence="4">Doubled-haploid Pahang</strain>
    </source>
</reference>
<organism evidence="4">
    <name type="scientific">Musa acuminata subsp. malaccensis</name>
    <name type="common">Wild banana</name>
    <name type="synonym">Musa malaccensis</name>
    <dbReference type="NCBI Taxonomy" id="214687"/>
    <lineage>
        <taxon>Eukaryota</taxon>
        <taxon>Viridiplantae</taxon>
        <taxon>Streptophyta</taxon>
        <taxon>Embryophyta</taxon>
        <taxon>Tracheophyta</taxon>
        <taxon>Spermatophyta</taxon>
        <taxon>Magnoliopsida</taxon>
        <taxon>Liliopsida</taxon>
        <taxon>Zingiberales</taxon>
        <taxon>Musaceae</taxon>
        <taxon>Musa</taxon>
    </lineage>
</organism>
<dbReference type="Gene3D" id="3.30.70.80">
    <property type="entry name" value="Peptidase S8 propeptide/proteinase inhibitor I9"/>
    <property type="match status" value="1"/>
</dbReference>
<sequence length="430" mass="51202">MASAPFFLLLPVALLLLVSSTLQQEEGGLDEIHTPQTYIVRVRSDLKPSVYPEVEHWYSATLRSLSSSSSAVNENPARETYRPRALLHVYRTVFHGFSAVLSSAEADLLSSQPGVLAVFPDRRQRPHTTRSPQFLGLLSPRLPPQLPPLRHRLRILRRHRRPRHRRPPRPPQLLRDGTHPDATPVEGRLRARPVLPPHFLQQEACRRPLLLLRFPGLHEERILRRPVPHRHRGPRHTYRLHRRWRPRPRRIPSRRLCCWCRLRSRSKSPRCRLQGLLVLGMLRLRYSSCPRPRRGRRCGRHLPFRRIQPRTAPPRPHRHRGLRSSRARRSRVRIRRQRWPERDDRHQRRPMDRHRRSQHHRPPFPCRRRSWRQDRPHRRFRLCCGRAYRRFPRWRAPVGIRGERVHVAPRFPVLRPLLHEGVSGTGANTR</sequence>
<evidence type="ECO:0000256" key="1">
    <source>
        <dbReference type="SAM" id="MobiDB-lite"/>
    </source>
</evidence>
<feature type="compositionally biased region" description="Basic residues" evidence="1">
    <location>
        <begin position="351"/>
        <end position="370"/>
    </location>
</feature>
<feature type="region of interest" description="Disordered" evidence="1">
    <location>
        <begin position="158"/>
        <end position="185"/>
    </location>
</feature>
<dbReference type="InterPro" id="IPR037045">
    <property type="entry name" value="S8pro/Inhibitor_I9_sf"/>
</dbReference>
<feature type="compositionally biased region" description="Basic residues" evidence="1">
    <location>
        <begin position="315"/>
        <end position="337"/>
    </location>
</feature>